<dbReference type="Gene3D" id="3.30.450.20">
    <property type="entry name" value="PAS domain"/>
    <property type="match status" value="1"/>
</dbReference>
<dbReference type="SUPFAM" id="SSF55785">
    <property type="entry name" value="PYP-like sensor domain (PAS domain)"/>
    <property type="match status" value="1"/>
</dbReference>
<gene>
    <name evidence="1" type="ORF">GG681_17340</name>
</gene>
<evidence type="ECO:0008006" key="3">
    <source>
        <dbReference type="Google" id="ProtNLM"/>
    </source>
</evidence>
<name>A0A844ANU4_9RHOB</name>
<protein>
    <recommendedName>
        <fullName evidence="3">PAS domain-containing protein</fullName>
    </recommendedName>
</protein>
<evidence type="ECO:0000313" key="1">
    <source>
        <dbReference type="EMBL" id="MQY44410.1"/>
    </source>
</evidence>
<proteinExistence type="predicted"/>
<comment type="caution">
    <text evidence="1">The sequence shown here is derived from an EMBL/GenBank/DDBJ whole genome shotgun (WGS) entry which is preliminary data.</text>
</comment>
<dbReference type="Proteomes" id="UP000436694">
    <property type="component" value="Unassembled WGS sequence"/>
</dbReference>
<dbReference type="EMBL" id="WIXK01000015">
    <property type="protein sequence ID" value="MQY44410.1"/>
    <property type="molecule type" value="Genomic_DNA"/>
</dbReference>
<keyword evidence="2" id="KW-1185">Reference proteome</keyword>
<evidence type="ECO:0000313" key="2">
    <source>
        <dbReference type="Proteomes" id="UP000436694"/>
    </source>
</evidence>
<sequence>MKESHKNTSASTMDPGLELEILRGVVDASSDACWCMEFGVPVDLAAPYDEIVRQVFENNPYWSIANAAMSRLYLLEPNEDFLKRPTAEIFPRNKQNEDFVLNLLANGFEVDGAPARDTRYDGVQIYVENDVRAHIADGKLRRLFGIVRDVEKHHRREENLRNERDEALDILAALPQPVLALNSDSVVIAVSRSAELLLRAGADDLLGVPVAELEIVGLSEAVTQSGEQMMPTEGANGQISWAIAPRRMGGVVVTLELVAQEGSL</sequence>
<reference evidence="1 2" key="1">
    <citation type="submission" date="2019-10" db="EMBL/GenBank/DDBJ databases">
        <title>Epibacterium sp. nov., isolated from seawater.</title>
        <authorList>
            <person name="Zhang X."/>
            <person name="Li N."/>
        </authorList>
    </citation>
    <scope>NUCLEOTIDE SEQUENCE [LARGE SCALE GENOMIC DNA]</scope>
    <source>
        <strain evidence="1 2">SM1969</strain>
    </source>
</reference>
<dbReference type="InterPro" id="IPR035965">
    <property type="entry name" value="PAS-like_dom_sf"/>
</dbReference>
<organism evidence="1 2">
    <name type="scientific">Tritonibacter aquimaris</name>
    <dbReference type="NCBI Taxonomy" id="2663379"/>
    <lineage>
        <taxon>Bacteria</taxon>
        <taxon>Pseudomonadati</taxon>
        <taxon>Pseudomonadota</taxon>
        <taxon>Alphaproteobacteria</taxon>
        <taxon>Rhodobacterales</taxon>
        <taxon>Paracoccaceae</taxon>
        <taxon>Tritonibacter</taxon>
    </lineage>
</organism>
<dbReference type="AlphaFoldDB" id="A0A844ANU4"/>
<accession>A0A844ANU4</accession>